<feature type="domain" description="Acyl-CoA oxidase/dehydrogenase middle" evidence="7">
    <location>
        <begin position="124"/>
        <end position="214"/>
    </location>
</feature>
<protein>
    <submittedName>
        <fullName evidence="8">Acyl-CoA/acyl-ACP dehydrogenase</fullName>
    </submittedName>
</protein>
<evidence type="ECO:0000313" key="8">
    <source>
        <dbReference type="EMBL" id="QNF35416.1"/>
    </source>
</evidence>
<dbReference type="Gene3D" id="2.40.110.10">
    <property type="entry name" value="Butyryl-CoA Dehydrogenase, subunit A, domain 2"/>
    <property type="match status" value="1"/>
</dbReference>
<name>A0A7G7GE32_9BACT</name>
<keyword evidence="9" id="KW-1185">Reference proteome</keyword>
<dbReference type="SUPFAM" id="SSF47203">
    <property type="entry name" value="Acyl-CoA dehydrogenase C-terminal domain-like"/>
    <property type="match status" value="1"/>
</dbReference>
<accession>A0A7G7GE32</accession>
<keyword evidence="4 5" id="KW-0274">FAD</keyword>
<comment type="similarity">
    <text evidence="2 5">Belongs to the acyl-CoA dehydrogenase family.</text>
</comment>
<dbReference type="Gene3D" id="1.10.540.10">
    <property type="entry name" value="Acyl-CoA dehydrogenase/oxidase, N-terminal domain"/>
    <property type="match status" value="1"/>
</dbReference>
<dbReference type="GO" id="GO:0050660">
    <property type="term" value="F:flavin adenine dinucleotide binding"/>
    <property type="evidence" value="ECO:0007669"/>
    <property type="project" value="InterPro"/>
</dbReference>
<evidence type="ECO:0000256" key="4">
    <source>
        <dbReference type="ARBA" id="ARBA00022827"/>
    </source>
</evidence>
<dbReference type="KEGG" id="aswu:HUW51_22875"/>
<dbReference type="RefSeq" id="WP_185271907.1">
    <property type="nucleotide sequence ID" value="NZ_CP055156.1"/>
</dbReference>
<evidence type="ECO:0000256" key="3">
    <source>
        <dbReference type="ARBA" id="ARBA00022630"/>
    </source>
</evidence>
<dbReference type="Gene3D" id="1.20.140.10">
    <property type="entry name" value="Butyryl-CoA Dehydrogenase, subunit A, domain 3"/>
    <property type="match status" value="1"/>
</dbReference>
<evidence type="ECO:0000259" key="7">
    <source>
        <dbReference type="Pfam" id="PF02770"/>
    </source>
</evidence>
<dbReference type="SUPFAM" id="SSF56645">
    <property type="entry name" value="Acyl-CoA dehydrogenase NM domain-like"/>
    <property type="match status" value="1"/>
</dbReference>
<dbReference type="Proteomes" id="UP000515237">
    <property type="component" value="Chromosome"/>
</dbReference>
<dbReference type="InterPro" id="IPR046373">
    <property type="entry name" value="Acyl-CoA_Oxase/DH_mid-dom_sf"/>
</dbReference>
<dbReference type="InterPro" id="IPR009100">
    <property type="entry name" value="AcylCoA_DH/oxidase_NM_dom_sf"/>
</dbReference>
<dbReference type="GO" id="GO:0003995">
    <property type="term" value="F:acyl-CoA dehydrogenase activity"/>
    <property type="evidence" value="ECO:0007669"/>
    <property type="project" value="TreeGrafter"/>
</dbReference>
<keyword evidence="5" id="KW-0560">Oxidoreductase</keyword>
<feature type="domain" description="Acyl-CoA dehydrogenase/oxidase C-terminal" evidence="6">
    <location>
        <begin position="234"/>
        <end position="383"/>
    </location>
</feature>
<evidence type="ECO:0000256" key="5">
    <source>
        <dbReference type="RuleBase" id="RU362125"/>
    </source>
</evidence>
<evidence type="ECO:0000256" key="2">
    <source>
        <dbReference type="ARBA" id="ARBA00009347"/>
    </source>
</evidence>
<evidence type="ECO:0000256" key="1">
    <source>
        <dbReference type="ARBA" id="ARBA00001974"/>
    </source>
</evidence>
<dbReference type="InterPro" id="IPR009075">
    <property type="entry name" value="AcylCo_DH/oxidase_C"/>
</dbReference>
<proteinExistence type="inferred from homology"/>
<evidence type="ECO:0000259" key="6">
    <source>
        <dbReference type="Pfam" id="PF00441"/>
    </source>
</evidence>
<comment type="cofactor">
    <cofactor evidence="1 5">
        <name>FAD</name>
        <dbReference type="ChEBI" id="CHEBI:57692"/>
    </cofactor>
</comment>
<dbReference type="InterPro" id="IPR006091">
    <property type="entry name" value="Acyl-CoA_Oxase/DH_mid-dom"/>
</dbReference>
<dbReference type="Pfam" id="PF02770">
    <property type="entry name" value="Acyl-CoA_dh_M"/>
    <property type="match status" value="1"/>
</dbReference>
<dbReference type="EMBL" id="CP055156">
    <property type="protein sequence ID" value="QNF35416.1"/>
    <property type="molecule type" value="Genomic_DNA"/>
</dbReference>
<dbReference type="PANTHER" id="PTHR43884">
    <property type="entry name" value="ACYL-COA DEHYDROGENASE"/>
    <property type="match status" value="1"/>
</dbReference>
<organism evidence="8 9">
    <name type="scientific">Adhaeribacter swui</name>
    <dbReference type="NCBI Taxonomy" id="2086471"/>
    <lineage>
        <taxon>Bacteria</taxon>
        <taxon>Pseudomonadati</taxon>
        <taxon>Bacteroidota</taxon>
        <taxon>Cytophagia</taxon>
        <taxon>Cytophagales</taxon>
        <taxon>Hymenobacteraceae</taxon>
        <taxon>Adhaeribacter</taxon>
    </lineage>
</organism>
<evidence type="ECO:0000313" key="9">
    <source>
        <dbReference type="Proteomes" id="UP000515237"/>
    </source>
</evidence>
<dbReference type="InterPro" id="IPR037069">
    <property type="entry name" value="AcylCoA_DH/ox_N_sf"/>
</dbReference>
<sequence>MQLINAPFPDFIKNFEQTLKHLFHTKEDINQLSLNRGLPPAIMSEIMAQLPLSVAIPQSYGGRGSIVKECLGILAAASYESLPLSLIFGINIALFLEPVSKYAEETVKKEIFDRFLHAQNMGGLMITEPNYGSDALNMKTVNRPSEAGYKIKGQKHWQGLTGMADYWLIACRKESSPGELSRDIDFFICDASQEKQRIIVEEYYDNLGLYMIPYGLNQLDVEVPAYFKLQPKTTGIKMMLDILHRSRMQFPGMGMGFIQRMMEEAIAHCQTRIVGTANLLALDQVQFQLTRIQAAFTICSAMCARSSEISGVNHDLATEGLEANSMKAVVTDLMQESSQILVQLSGANGYRIRHIGGRGIIDSRPFQIFEGSNEMLYSQIAEIITRLMKKQKQRQVFAFLKDFELTAAACLPVKQELSFSLPESLPQRKMVDLGKILGRVVALGYVLQLEEKGFQKDLIANCIIAVRQEIAGLVSGFNADNTTTVVTDLTAKSFWLNLAD</sequence>
<dbReference type="AlphaFoldDB" id="A0A7G7GE32"/>
<dbReference type="InterPro" id="IPR036250">
    <property type="entry name" value="AcylCo_DH-like_C"/>
</dbReference>
<reference evidence="8 9" key="1">
    <citation type="journal article" date="2018" name="Int. J. Syst. Evol. Microbiol.">
        <title>Adhaeribacter swui sp. nov., isolated from wet mud.</title>
        <authorList>
            <person name="Kim D.U."/>
            <person name="Kim K.W."/>
            <person name="Kang M.S."/>
            <person name="Kim J.Y."/>
            <person name="Jang J.H."/>
            <person name="Kim M.K."/>
        </authorList>
    </citation>
    <scope>NUCLEOTIDE SEQUENCE [LARGE SCALE GENOMIC DNA]</scope>
    <source>
        <strain evidence="8 9">KCTC 52873</strain>
    </source>
</reference>
<gene>
    <name evidence="8" type="ORF">HUW51_22875</name>
</gene>
<keyword evidence="3 5" id="KW-0285">Flavoprotein</keyword>
<dbReference type="Pfam" id="PF00441">
    <property type="entry name" value="Acyl-CoA_dh_1"/>
    <property type="match status" value="1"/>
</dbReference>
<dbReference type="PANTHER" id="PTHR43884:SF12">
    <property type="entry name" value="ISOVALERYL-COA DEHYDROGENASE, MITOCHONDRIAL-RELATED"/>
    <property type="match status" value="1"/>
</dbReference>